<dbReference type="PANTHER" id="PTHR36151:SF3">
    <property type="entry name" value="ER-BOUND OXYGENASE MPAB_MPAB'_RUBBER OXYGENASE CATALYTIC DOMAIN-CONTAINING PROTEIN"/>
    <property type="match status" value="1"/>
</dbReference>
<reference evidence="2 3" key="1">
    <citation type="submission" date="2019-03" db="EMBL/GenBank/DDBJ databases">
        <title>Paracraurococcus aquatilis NE82 genome sequence.</title>
        <authorList>
            <person name="Zhao Y."/>
            <person name="Du Z."/>
        </authorList>
    </citation>
    <scope>NUCLEOTIDE SEQUENCE [LARGE SCALE GENOMIC DNA]</scope>
    <source>
        <strain evidence="2 3">NE82</strain>
    </source>
</reference>
<feature type="domain" description="ER-bound oxygenase mpaB/mpaB'/Rubber oxygenase catalytic" evidence="1">
    <location>
        <begin position="59"/>
        <end position="287"/>
    </location>
</feature>
<protein>
    <submittedName>
        <fullName evidence="2">DUF2236 domain-containing protein</fullName>
    </submittedName>
</protein>
<dbReference type="EMBL" id="SKBM01000017">
    <property type="protein sequence ID" value="TCZ57943.1"/>
    <property type="molecule type" value="Genomic_DNA"/>
</dbReference>
<comment type="caution">
    <text evidence="2">The sequence shown here is derived from an EMBL/GenBank/DDBJ whole genome shotgun (WGS) entry which is preliminary data.</text>
</comment>
<dbReference type="RefSeq" id="WP_132292154.1">
    <property type="nucleotide sequence ID" value="NZ_SKBM01000017.1"/>
</dbReference>
<sequence>MAYPETSNAAAPLLGARLARPVKRAIAGQVVALFNDVEHGERPVIRRPDGLFGPGSVAWRVHGDVTSMMVGGVAGLMLQMLHPAVLAGVWDHSRFRDDLQGRLRRTARFIALTTYGSREEAEAAIARVRGIHGHVRGTLPDGTPYGANDPALLAWVHVTETTTFLEAWRRYGEPGMTAADRDRYFAEMAVVGGMLGVDPVPRSRAEARAIIAAMRPRLRVDHRTREVARILLNRRAEIPWQEPLQQLTQQAGLDLLPDWARRMHRLPPPLGRPLLRAGTLGVARTLRWAFS</sequence>
<dbReference type="Pfam" id="PF09995">
    <property type="entry name" value="MPAB_Lcp_cat"/>
    <property type="match status" value="1"/>
</dbReference>
<evidence type="ECO:0000313" key="2">
    <source>
        <dbReference type="EMBL" id="TCZ57943.1"/>
    </source>
</evidence>
<evidence type="ECO:0000313" key="3">
    <source>
        <dbReference type="Proteomes" id="UP000295023"/>
    </source>
</evidence>
<dbReference type="InterPro" id="IPR018713">
    <property type="entry name" value="MPAB/Lcp_cat_dom"/>
</dbReference>
<gene>
    <name evidence="2" type="ORF">EXY23_17310</name>
</gene>
<dbReference type="Proteomes" id="UP000295023">
    <property type="component" value="Unassembled WGS sequence"/>
</dbReference>
<accession>A0A4R4DCR3</accession>
<keyword evidence="3" id="KW-1185">Reference proteome</keyword>
<dbReference type="OrthoDB" id="108890at2"/>
<proteinExistence type="predicted"/>
<name>A0A4R4DCR3_9PROT</name>
<dbReference type="PANTHER" id="PTHR36151">
    <property type="entry name" value="BLR2777 PROTEIN"/>
    <property type="match status" value="1"/>
</dbReference>
<dbReference type="AlphaFoldDB" id="A0A4R4DCR3"/>
<organism evidence="2 3">
    <name type="scientific">Roseicella aquatilis</name>
    <dbReference type="NCBI Taxonomy" id="2527868"/>
    <lineage>
        <taxon>Bacteria</taxon>
        <taxon>Pseudomonadati</taxon>
        <taxon>Pseudomonadota</taxon>
        <taxon>Alphaproteobacteria</taxon>
        <taxon>Acetobacterales</taxon>
        <taxon>Roseomonadaceae</taxon>
        <taxon>Roseicella</taxon>
    </lineage>
</organism>
<evidence type="ECO:0000259" key="1">
    <source>
        <dbReference type="Pfam" id="PF09995"/>
    </source>
</evidence>
<dbReference type="GO" id="GO:0016491">
    <property type="term" value="F:oxidoreductase activity"/>
    <property type="evidence" value="ECO:0007669"/>
    <property type="project" value="InterPro"/>
</dbReference>